<reference evidence="2" key="1">
    <citation type="submission" date="2023-03" db="UniProtKB">
        <authorList>
            <consortium name="EnsemblPlants"/>
        </authorList>
    </citation>
    <scope>IDENTIFICATION</scope>
</reference>
<sequence>MFGKQDLSAKSSQSGEEAGNIQSNGPMSEQRKEEKVLKTVVINGVVVQLPKDELGDLLAIVS</sequence>
<accession>A0A9I9DL73</accession>
<evidence type="ECO:0000313" key="2">
    <source>
        <dbReference type="EnsemblPlants" id="MELO3C020203.2.1"/>
    </source>
</evidence>
<name>A0A9I9DL73_CUCME</name>
<feature type="compositionally biased region" description="Polar residues" evidence="1">
    <location>
        <begin position="8"/>
        <end position="27"/>
    </location>
</feature>
<evidence type="ECO:0000256" key="1">
    <source>
        <dbReference type="SAM" id="MobiDB-lite"/>
    </source>
</evidence>
<dbReference type="Gramene" id="MELO3C020203.2.1">
    <property type="protein sequence ID" value="MELO3C020203.2.1"/>
    <property type="gene ID" value="MELO3C020203.2"/>
</dbReference>
<feature type="region of interest" description="Disordered" evidence="1">
    <location>
        <begin position="1"/>
        <end position="33"/>
    </location>
</feature>
<proteinExistence type="predicted"/>
<organism evidence="2">
    <name type="scientific">Cucumis melo</name>
    <name type="common">Muskmelon</name>
    <dbReference type="NCBI Taxonomy" id="3656"/>
    <lineage>
        <taxon>Eukaryota</taxon>
        <taxon>Viridiplantae</taxon>
        <taxon>Streptophyta</taxon>
        <taxon>Embryophyta</taxon>
        <taxon>Tracheophyta</taxon>
        <taxon>Spermatophyta</taxon>
        <taxon>Magnoliopsida</taxon>
        <taxon>eudicotyledons</taxon>
        <taxon>Gunneridae</taxon>
        <taxon>Pentapetalae</taxon>
        <taxon>rosids</taxon>
        <taxon>fabids</taxon>
        <taxon>Cucurbitales</taxon>
        <taxon>Cucurbitaceae</taxon>
        <taxon>Benincaseae</taxon>
        <taxon>Cucumis</taxon>
    </lineage>
</organism>
<protein>
    <submittedName>
        <fullName evidence="2">Uncharacterized protein</fullName>
    </submittedName>
</protein>
<dbReference type="EnsemblPlants" id="MELO3C020203.2.1">
    <property type="protein sequence ID" value="MELO3C020203.2.1"/>
    <property type="gene ID" value="MELO3C020203.2"/>
</dbReference>
<dbReference type="AlphaFoldDB" id="A0A9I9DL73"/>